<evidence type="ECO:0000313" key="5">
    <source>
        <dbReference type="Proteomes" id="UP000051658"/>
    </source>
</evidence>
<dbReference type="GO" id="GO:0016787">
    <property type="term" value="F:hydrolase activity"/>
    <property type="evidence" value="ECO:0007669"/>
    <property type="project" value="UniProtKB-UniRule"/>
</dbReference>
<sequence length="170" mass="19229">MLVLVVSDNHGDREVLVDLIEKYQGKVDGMFHCGDSELEATDSVWNDFYVVRGNCDYDDAFPTTVVADIKKEKIFMTHGHLHEVKFTMNTLLLAAKEVGAGFAFFGHTHELGVELVDDVLLLNPGSIRLPRGKYPIKTYAIVETTSEKITVKYYDETHQLVSELTSEFKR</sequence>
<organism evidence="4 5">
    <name type="scientific">Carnobacterium divergens DSM 20623</name>
    <dbReference type="NCBI Taxonomy" id="1449336"/>
    <lineage>
        <taxon>Bacteria</taxon>
        <taxon>Bacillati</taxon>
        <taxon>Bacillota</taxon>
        <taxon>Bacilli</taxon>
        <taxon>Lactobacillales</taxon>
        <taxon>Carnobacteriaceae</taxon>
        <taxon>Carnobacterium</taxon>
    </lineage>
</organism>
<dbReference type="RefSeq" id="WP_034568762.1">
    <property type="nucleotide sequence ID" value="NZ_JQBS01000035.1"/>
</dbReference>
<dbReference type="CDD" id="cd00841">
    <property type="entry name" value="MPP_YfcE"/>
    <property type="match status" value="1"/>
</dbReference>
<comment type="caution">
    <text evidence="4">The sequence shown here is derived from an EMBL/GenBank/DDBJ whole genome shotgun (WGS) entry which is preliminary data.</text>
</comment>
<dbReference type="InterPro" id="IPR000979">
    <property type="entry name" value="Phosphodiesterase_MJ0936/Vps29"/>
</dbReference>
<dbReference type="InterPro" id="IPR024654">
    <property type="entry name" value="Calcineurin-like_PHP_lpxH"/>
</dbReference>
<proteinExistence type="inferred from homology"/>
<accession>A0A0R2HPL0</accession>
<keyword evidence="2" id="KW-0479">Metal-binding</keyword>
<dbReference type="Gene3D" id="3.60.21.10">
    <property type="match status" value="1"/>
</dbReference>
<name>A0A0R2HPL0_CARDV</name>
<dbReference type="GO" id="GO:0046872">
    <property type="term" value="F:metal ion binding"/>
    <property type="evidence" value="ECO:0007669"/>
    <property type="project" value="UniProtKB-KW"/>
</dbReference>
<protein>
    <recommendedName>
        <fullName evidence="2">Phosphoesterase</fullName>
        <ecNumber evidence="2">3.1.4.-</ecNumber>
    </recommendedName>
</protein>
<dbReference type="Pfam" id="PF12850">
    <property type="entry name" value="Metallophos_2"/>
    <property type="match status" value="1"/>
</dbReference>
<reference evidence="4 5" key="1">
    <citation type="journal article" date="2015" name="Genome Announc.">
        <title>Expanding the biotechnology potential of lactobacilli through comparative genomics of 213 strains and associated genera.</title>
        <authorList>
            <person name="Sun Z."/>
            <person name="Harris H.M."/>
            <person name="McCann A."/>
            <person name="Guo C."/>
            <person name="Argimon S."/>
            <person name="Zhang W."/>
            <person name="Yang X."/>
            <person name="Jeffery I.B."/>
            <person name="Cooney J.C."/>
            <person name="Kagawa T.F."/>
            <person name="Liu W."/>
            <person name="Song Y."/>
            <person name="Salvetti E."/>
            <person name="Wrobel A."/>
            <person name="Rasinkangas P."/>
            <person name="Parkhill J."/>
            <person name="Rea M.C."/>
            <person name="O'Sullivan O."/>
            <person name="Ritari J."/>
            <person name="Douillard F.P."/>
            <person name="Paul Ross R."/>
            <person name="Yang R."/>
            <person name="Briner A.E."/>
            <person name="Felis G.E."/>
            <person name="de Vos W.M."/>
            <person name="Barrangou R."/>
            <person name="Klaenhammer T.R."/>
            <person name="Caufield P.W."/>
            <person name="Cui Y."/>
            <person name="Zhang H."/>
            <person name="O'Toole P.W."/>
        </authorList>
    </citation>
    <scope>NUCLEOTIDE SEQUENCE [LARGE SCALE GENOMIC DNA]</scope>
    <source>
        <strain evidence="4 5">DSM 20623</strain>
    </source>
</reference>
<evidence type="ECO:0000256" key="1">
    <source>
        <dbReference type="ARBA" id="ARBA00008950"/>
    </source>
</evidence>
<dbReference type="Proteomes" id="UP000051658">
    <property type="component" value="Unassembled WGS sequence"/>
</dbReference>
<dbReference type="AlphaFoldDB" id="A0A0R2HPL0"/>
<dbReference type="GeneID" id="89589362"/>
<dbReference type="NCBIfam" id="TIGR00040">
    <property type="entry name" value="yfcE"/>
    <property type="match status" value="1"/>
</dbReference>
<evidence type="ECO:0000256" key="2">
    <source>
        <dbReference type="RuleBase" id="RU362039"/>
    </source>
</evidence>
<comment type="cofactor">
    <cofactor evidence="2">
        <name>a divalent metal cation</name>
        <dbReference type="ChEBI" id="CHEBI:60240"/>
    </cofactor>
</comment>
<dbReference type="SUPFAM" id="SSF56300">
    <property type="entry name" value="Metallo-dependent phosphatases"/>
    <property type="match status" value="1"/>
</dbReference>
<dbReference type="PATRIC" id="fig|1449336.4.peg.2410"/>
<dbReference type="InterPro" id="IPR041802">
    <property type="entry name" value="MPP_YfcE"/>
</dbReference>
<feature type="domain" description="Calcineurin-like phosphoesterase" evidence="3">
    <location>
        <begin position="1"/>
        <end position="146"/>
    </location>
</feature>
<dbReference type="EC" id="3.1.4.-" evidence="2"/>
<gene>
    <name evidence="4" type="ORF">IV74_GL002372</name>
</gene>
<evidence type="ECO:0000259" key="3">
    <source>
        <dbReference type="Pfam" id="PF12850"/>
    </source>
</evidence>
<dbReference type="InterPro" id="IPR029052">
    <property type="entry name" value="Metallo-depent_PP-like"/>
</dbReference>
<keyword evidence="5" id="KW-1185">Reference proteome</keyword>
<comment type="similarity">
    <text evidence="1 2">Belongs to the metallophosphoesterase superfamily. YfcE family.</text>
</comment>
<dbReference type="PANTHER" id="PTHR11124">
    <property type="entry name" value="VACUOLAR SORTING PROTEIN VPS29"/>
    <property type="match status" value="1"/>
</dbReference>
<dbReference type="eggNOG" id="COG0622">
    <property type="taxonomic scope" value="Bacteria"/>
</dbReference>
<evidence type="ECO:0000313" key="4">
    <source>
        <dbReference type="EMBL" id="KRN54785.1"/>
    </source>
</evidence>
<dbReference type="EMBL" id="JQBS01000035">
    <property type="protein sequence ID" value="KRN54785.1"/>
    <property type="molecule type" value="Genomic_DNA"/>
</dbReference>